<dbReference type="Pfam" id="PF01014">
    <property type="entry name" value="Uricase"/>
    <property type="match status" value="2"/>
</dbReference>
<dbReference type="UniPathway" id="UPA00394">
    <property type="reaction ID" value="UER00650"/>
</dbReference>
<dbReference type="AlphaFoldDB" id="A0A7S2NPF3"/>
<evidence type="ECO:0000256" key="8">
    <source>
        <dbReference type="RuleBase" id="RU004455"/>
    </source>
</evidence>
<comment type="pathway">
    <text evidence="1 5">Purine metabolism; urate degradation; (S)-allantoin from urate: step 1/3.</text>
</comment>
<feature type="binding site" evidence="7">
    <location>
        <position position="64"/>
    </location>
    <ligand>
        <name>5-hydroxyisourate</name>
        <dbReference type="ChEBI" id="CHEBI:18072"/>
    </ligand>
</feature>
<feature type="binding site" evidence="7">
    <location>
        <position position="184"/>
    </location>
    <ligand>
        <name>5-hydroxyisourate</name>
        <dbReference type="ChEBI" id="CHEBI:18072"/>
    </ligand>
</feature>
<feature type="binding site" evidence="7">
    <location>
        <position position="65"/>
    </location>
    <ligand>
        <name>5-hydroxyisourate</name>
        <dbReference type="ChEBI" id="CHEBI:18072"/>
    </ligand>
</feature>
<feature type="active site" description="Charge relay system" evidence="6">
    <location>
        <position position="19"/>
    </location>
</feature>
<feature type="binding site" evidence="7">
    <location>
        <position position="232"/>
    </location>
    <ligand>
        <name>5-hydroxyisourate</name>
        <dbReference type="ChEBI" id="CHEBI:18072"/>
    </ligand>
</feature>
<organism evidence="9">
    <name type="scientific">Cyanoptyche gloeocystis</name>
    <dbReference type="NCBI Taxonomy" id="77922"/>
    <lineage>
        <taxon>Eukaryota</taxon>
        <taxon>Glaucocystophyceae</taxon>
        <taxon>Glaucocystophyceae incertae sedis</taxon>
        <taxon>Cyanoptyche</taxon>
    </lineage>
</organism>
<dbReference type="EC" id="1.7.3.3" evidence="5 8"/>
<dbReference type="PRINTS" id="PR00093">
    <property type="entry name" value="URICASE"/>
</dbReference>
<feature type="binding site" evidence="7">
    <location>
        <position position="259"/>
    </location>
    <ligand>
        <name>5-hydroxyisourate</name>
        <dbReference type="ChEBI" id="CHEBI:18072"/>
    </ligand>
</feature>
<dbReference type="PANTHER" id="PTHR42874:SF1">
    <property type="entry name" value="URICASE"/>
    <property type="match status" value="1"/>
</dbReference>
<evidence type="ECO:0000256" key="6">
    <source>
        <dbReference type="PIRSR" id="PIRSR000241-1"/>
    </source>
</evidence>
<comment type="subcellular location">
    <subcellularLocation>
        <location evidence="5">Peroxisome</location>
    </subcellularLocation>
</comment>
<feature type="binding site" evidence="7">
    <location>
        <position position="232"/>
    </location>
    <ligand>
        <name>urate</name>
        <dbReference type="ChEBI" id="CHEBI:17775"/>
    </ligand>
</feature>
<dbReference type="EMBL" id="HBGX01000564">
    <property type="protein sequence ID" value="CAD9550512.1"/>
    <property type="molecule type" value="Transcribed_RNA"/>
</dbReference>
<feature type="binding site" evidence="7">
    <location>
        <position position="184"/>
    </location>
    <ligand>
        <name>urate</name>
        <dbReference type="ChEBI" id="CHEBI:17775"/>
    </ligand>
</feature>
<dbReference type="GO" id="GO:0005777">
    <property type="term" value="C:peroxisome"/>
    <property type="evidence" value="ECO:0007669"/>
    <property type="project" value="UniProtKB-SubCell"/>
</dbReference>
<dbReference type="GO" id="GO:0019628">
    <property type="term" value="P:urate catabolic process"/>
    <property type="evidence" value="ECO:0007669"/>
    <property type="project" value="UniProtKB-UniPathway"/>
</dbReference>
<evidence type="ECO:0000256" key="4">
    <source>
        <dbReference type="ARBA" id="ARBA00023002"/>
    </source>
</evidence>
<comment type="function">
    <text evidence="5 8">Catalyzes the oxidation of uric acid to 5-hydroxyisourate, which is further processed to form (S)-allantoin.</text>
</comment>
<dbReference type="SUPFAM" id="SSF55620">
    <property type="entry name" value="Tetrahydrobiopterin biosynthesis enzymes-like"/>
    <property type="match status" value="2"/>
</dbReference>
<feature type="binding site" evidence="7">
    <location>
        <position position="64"/>
    </location>
    <ligand>
        <name>urate</name>
        <dbReference type="ChEBI" id="CHEBI:17775"/>
    </ligand>
</feature>
<proteinExistence type="inferred from homology"/>
<dbReference type="PROSITE" id="PS00366">
    <property type="entry name" value="URICASE"/>
    <property type="match status" value="1"/>
</dbReference>
<evidence type="ECO:0000256" key="1">
    <source>
        <dbReference type="ARBA" id="ARBA00004831"/>
    </source>
</evidence>
<dbReference type="NCBIfam" id="TIGR03383">
    <property type="entry name" value="urate_oxi"/>
    <property type="match status" value="1"/>
</dbReference>
<evidence type="ECO:0000313" key="9">
    <source>
        <dbReference type="EMBL" id="CAD9550512.1"/>
    </source>
</evidence>
<comment type="similarity">
    <text evidence="2 5 8">Belongs to the uricase family.</text>
</comment>
<evidence type="ECO:0000256" key="5">
    <source>
        <dbReference type="PIRNR" id="PIRNR000241"/>
    </source>
</evidence>
<evidence type="ECO:0000256" key="3">
    <source>
        <dbReference type="ARBA" id="ARBA00022631"/>
    </source>
</evidence>
<sequence>MAEASSVLPVQIVSNAYGKSRVRLVRVFKKADRHEMIDMTFEIQLQGDFDEAYLSSSNRTVLPTDTMKNTVYAIAKTYVDDQPELLGMRLARHFVSTVAPVKAANISVVQHSWHRLIVKGEPHAHAFSREGSGSKRTAQIRLCKQSGWTVHGGIEDLLLLKTTMSGFEDYIRDPYTTLKETKDRILGTNMKAVWKYQNPEAIEYASVFPAIRDALIEAFAGPAHSGVYSPSVQFTLYQMASRVLQRVPQVAEVSLRMPNLHCNLVSLAPFGMDNPNEVFVPIDEPHGTIQATLTRTKGTALASRL</sequence>
<feature type="active site" description="Charge relay system" evidence="6">
    <location>
        <position position="64"/>
    </location>
</feature>
<dbReference type="InterPro" id="IPR019842">
    <property type="entry name" value="Uricase_CS"/>
</dbReference>
<keyword evidence="3 5" id="KW-0659">Purine metabolism</keyword>
<feature type="binding site" evidence="7">
    <location>
        <position position="64"/>
    </location>
    <ligand>
        <name>O2</name>
        <dbReference type="ChEBI" id="CHEBI:15379"/>
    </ligand>
</feature>
<dbReference type="GO" id="GO:0004846">
    <property type="term" value="F:urate oxidase activity"/>
    <property type="evidence" value="ECO:0007669"/>
    <property type="project" value="UniProtKB-EC"/>
</dbReference>
<dbReference type="PANTHER" id="PTHR42874">
    <property type="entry name" value="URICASE"/>
    <property type="match status" value="1"/>
</dbReference>
<feature type="binding site" evidence="7">
    <location>
        <position position="167"/>
    </location>
    <ligand>
        <name>urate</name>
        <dbReference type="ChEBI" id="CHEBI:17775"/>
    </ligand>
</feature>
<evidence type="ECO:0000256" key="7">
    <source>
        <dbReference type="PIRSR" id="PIRSR000241-2"/>
    </source>
</evidence>
<protein>
    <recommendedName>
        <fullName evidence="5 8">Uricase</fullName>
        <ecNumber evidence="5 8">1.7.3.3</ecNumber>
    </recommendedName>
    <alternativeName>
        <fullName evidence="5">Urate oxidase</fullName>
    </alternativeName>
</protein>
<feature type="binding site" evidence="7">
    <location>
        <position position="259"/>
    </location>
    <ligand>
        <name>O2</name>
        <dbReference type="ChEBI" id="CHEBI:15379"/>
    </ligand>
</feature>
<gene>
    <name evidence="9" type="ORF">CGLO1086_LOCUS260</name>
</gene>
<accession>A0A7S2NPF3</accession>
<feature type="binding site" evidence="7">
    <location>
        <position position="259"/>
    </location>
    <ligand>
        <name>urate</name>
        <dbReference type="ChEBI" id="CHEBI:17775"/>
    </ligand>
</feature>
<evidence type="ECO:0000256" key="2">
    <source>
        <dbReference type="ARBA" id="ARBA00009760"/>
    </source>
</evidence>
<feature type="binding site" evidence="7">
    <location>
        <position position="167"/>
    </location>
    <ligand>
        <name>5-hydroxyisourate</name>
        <dbReference type="ChEBI" id="CHEBI:18072"/>
    </ligand>
</feature>
<feature type="active site" description="Charge relay system" evidence="6">
    <location>
        <position position="261"/>
    </location>
</feature>
<reference evidence="9" key="1">
    <citation type="submission" date="2021-01" db="EMBL/GenBank/DDBJ databases">
        <authorList>
            <person name="Corre E."/>
            <person name="Pelletier E."/>
            <person name="Niang G."/>
            <person name="Scheremetjew M."/>
            <person name="Finn R."/>
            <person name="Kale V."/>
            <person name="Holt S."/>
            <person name="Cochrane G."/>
            <person name="Meng A."/>
            <person name="Brown T."/>
            <person name="Cohen L."/>
        </authorList>
    </citation>
    <scope>NUCLEOTIDE SEQUENCE</scope>
    <source>
        <strain evidence="9">SAG4.97</strain>
    </source>
</reference>
<dbReference type="GO" id="GO:0006145">
    <property type="term" value="P:purine nucleobase catabolic process"/>
    <property type="evidence" value="ECO:0007669"/>
    <property type="project" value="TreeGrafter"/>
</dbReference>
<feature type="binding site" evidence="7">
    <location>
        <position position="233"/>
    </location>
    <ligand>
        <name>5-hydroxyisourate</name>
        <dbReference type="ChEBI" id="CHEBI:18072"/>
    </ligand>
</feature>
<dbReference type="InterPro" id="IPR002042">
    <property type="entry name" value="Uricase"/>
</dbReference>
<name>A0A7S2NPF3_9EUKA</name>
<keyword evidence="4 5" id="KW-0560">Oxidoreductase</keyword>
<comment type="catalytic activity">
    <reaction evidence="5 8">
        <text>urate + O2 + H2O = 5-hydroxyisourate + H2O2</text>
        <dbReference type="Rhea" id="RHEA:21368"/>
        <dbReference type="ChEBI" id="CHEBI:15377"/>
        <dbReference type="ChEBI" id="CHEBI:15379"/>
        <dbReference type="ChEBI" id="CHEBI:16240"/>
        <dbReference type="ChEBI" id="CHEBI:17775"/>
        <dbReference type="ChEBI" id="CHEBI:18072"/>
        <dbReference type="EC" id="1.7.3.3"/>
    </reaction>
</comment>
<feature type="binding site" evidence="7">
    <location>
        <position position="65"/>
    </location>
    <ligand>
        <name>urate</name>
        <dbReference type="ChEBI" id="CHEBI:17775"/>
    </ligand>
</feature>
<dbReference type="Gene3D" id="3.10.270.10">
    <property type="entry name" value="Urate Oxidase"/>
    <property type="match status" value="1"/>
</dbReference>
<feature type="binding site" evidence="7">
    <location>
        <position position="233"/>
    </location>
    <ligand>
        <name>urate</name>
        <dbReference type="ChEBI" id="CHEBI:17775"/>
    </ligand>
</feature>
<dbReference type="PIRSF" id="PIRSF000241">
    <property type="entry name" value="Urate_oxidase"/>
    <property type="match status" value="1"/>
</dbReference>
<keyword evidence="5" id="KW-0576">Peroxisome</keyword>